<keyword evidence="2" id="KW-0547">Nucleotide-binding</keyword>
<proteinExistence type="predicted"/>
<evidence type="ECO:0000259" key="4">
    <source>
        <dbReference type="Pfam" id="PF00152"/>
    </source>
</evidence>
<keyword evidence="1" id="KW-0436">Ligase</keyword>
<accession>A0A1F8EW83</accession>
<reference evidence="5 6" key="1">
    <citation type="journal article" date="2016" name="Nat. Commun.">
        <title>Thousands of microbial genomes shed light on interconnected biogeochemical processes in an aquifer system.</title>
        <authorList>
            <person name="Anantharaman K."/>
            <person name="Brown C.T."/>
            <person name="Hug L.A."/>
            <person name="Sharon I."/>
            <person name="Castelle C.J."/>
            <person name="Probst A.J."/>
            <person name="Thomas B.C."/>
            <person name="Singh A."/>
            <person name="Wilkins M.J."/>
            <person name="Karaoz U."/>
            <person name="Brodie E.L."/>
            <person name="Williams K.H."/>
            <person name="Hubbard S.S."/>
            <person name="Banfield J.F."/>
        </authorList>
    </citation>
    <scope>NUCLEOTIDE SEQUENCE [LARGE SCALE GENOMIC DNA]</scope>
</reference>
<sequence length="284" mass="32823">MQHPNIDLIDPREYDFTINLLREFFREKHGFIEVPVQHRLSILAACEDPRTIGTFNYTGELWPLPQTGQMWLEYELLTKPDSPGYYCISTSYRNEPNPVAGRHNLIFPMFEFETKGGLANLLELERSLLKFIGFDPENLGFATVRYELIARMYNVKELTAEHENRLYKEDYTGPAFFLTHFPVHTSPFWNMKKVGNIANKVDVILHGIETIGSAERSTDLQEMRESFHTISDGMYADILYAQFGKERVEQELESFLAHEFFPRCGGGIGITRMIRALKLSGILK</sequence>
<keyword evidence="3" id="KW-0067">ATP-binding</keyword>
<gene>
    <name evidence="5" type="ORF">A2831_00335</name>
</gene>
<feature type="domain" description="Aminoacyl-tRNA synthetase class II (D/K/N)" evidence="4">
    <location>
        <begin position="18"/>
        <end position="277"/>
    </location>
</feature>
<dbReference type="STRING" id="1802668.A2831_00335"/>
<evidence type="ECO:0000256" key="1">
    <source>
        <dbReference type="ARBA" id="ARBA00022598"/>
    </source>
</evidence>
<dbReference type="Gene3D" id="3.30.930.10">
    <property type="entry name" value="Bira Bifunctional Protein, Domain 2"/>
    <property type="match status" value="2"/>
</dbReference>
<dbReference type="GO" id="GO:0006418">
    <property type="term" value="P:tRNA aminoacylation for protein translation"/>
    <property type="evidence" value="ECO:0007669"/>
    <property type="project" value="InterPro"/>
</dbReference>
<dbReference type="EMBL" id="MGJI01000013">
    <property type="protein sequence ID" value="OGN05111.1"/>
    <property type="molecule type" value="Genomic_DNA"/>
</dbReference>
<dbReference type="AlphaFoldDB" id="A0A1F8EW83"/>
<protein>
    <submittedName>
        <fullName evidence="5">Transposase</fullName>
    </submittedName>
</protein>
<evidence type="ECO:0000313" key="6">
    <source>
        <dbReference type="Proteomes" id="UP000177507"/>
    </source>
</evidence>
<evidence type="ECO:0000256" key="2">
    <source>
        <dbReference type="ARBA" id="ARBA00022741"/>
    </source>
</evidence>
<dbReference type="GO" id="GO:0005524">
    <property type="term" value="F:ATP binding"/>
    <property type="evidence" value="ECO:0007669"/>
    <property type="project" value="InterPro"/>
</dbReference>
<dbReference type="Proteomes" id="UP000177507">
    <property type="component" value="Unassembled WGS sequence"/>
</dbReference>
<organism evidence="5 6">
    <name type="scientific">Candidatus Yanofskybacteria bacterium RIFCSPHIGHO2_01_FULL_44_17</name>
    <dbReference type="NCBI Taxonomy" id="1802668"/>
    <lineage>
        <taxon>Bacteria</taxon>
        <taxon>Candidatus Yanofskyibacteriota</taxon>
    </lineage>
</organism>
<comment type="caution">
    <text evidence="5">The sequence shown here is derived from an EMBL/GenBank/DDBJ whole genome shotgun (WGS) entry which is preliminary data.</text>
</comment>
<name>A0A1F8EW83_9BACT</name>
<dbReference type="GO" id="GO:0004812">
    <property type="term" value="F:aminoacyl-tRNA ligase activity"/>
    <property type="evidence" value="ECO:0007669"/>
    <property type="project" value="InterPro"/>
</dbReference>
<dbReference type="SUPFAM" id="SSF55681">
    <property type="entry name" value="Class II aaRS and biotin synthetases"/>
    <property type="match status" value="1"/>
</dbReference>
<dbReference type="Pfam" id="PF00152">
    <property type="entry name" value="tRNA-synt_2"/>
    <property type="match status" value="1"/>
</dbReference>
<dbReference type="InterPro" id="IPR004364">
    <property type="entry name" value="Aa-tRNA-synt_II"/>
</dbReference>
<evidence type="ECO:0000256" key="3">
    <source>
        <dbReference type="ARBA" id="ARBA00022840"/>
    </source>
</evidence>
<dbReference type="InterPro" id="IPR045864">
    <property type="entry name" value="aa-tRNA-synth_II/BPL/LPL"/>
</dbReference>
<evidence type="ECO:0000313" key="5">
    <source>
        <dbReference type="EMBL" id="OGN05111.1"/>
    </source>
</evidence>